<gene>
    <name evidence="3" type="ORF">HELGO_WM10325</name>
</gene>
<evidence type="ECO:0000259" key="2">
    <source>
        <dbReference type="SMART" id="SM00014"/>
    </source>
</evidence>
<dbReference type="SMART" id="SM00014">
    <property type="entry name" value="acidPPc"/>
    <property type="match status" value="1"/>
</dbReference>
<keyword evidence="1" id="KW-0812">Transmembrane</keyword>
<feature type="domain" description="Phosphatidic acid phosphatase type 2/haloperoxidase" evidence="2">
    <location>
        <begin position="60"/>
        <end position="177"/>
    </location>
</feature>
<reference evidence="3" key="1">
    <citation type="submission" date="2020-01" db="EMBL/GenBank/DDBJ databases">
        <authorList>
            <person name="Meier V. D."/>
            <person name="Meier V D."/>
        </authorList>
    </citation>
    <scope>NUCLEOTIDE SEQUENCE</scope>
    <source>
        <strain evidence="3">HLG_WM_MAG_10</strain>
    </source>
</reference>
<accession>A0A6S6RVI6</accession>
<proteinExistence type="predicted"/>
<evidence type="ECO:0000256" key="1">
    <source>
        <dbReference type="SAM" id="Phobius"/>
    </source>
</evidence>
<dbReference type="EMBL" id="CACVAQ010000020">
    <property type="protein sequence ID" value="CAA6799108.1"/>
    <property type="molecule type" value="Genomic_DNA"/>
</dbReference>
<dbReference type="Gene3D" id="1.20.144.10">
    <property type="entry name" value="Phosphatidic acid phosphatase type 2/haloperoxidase"/>
    <property type="match status" value="1"/>
</dbReference>
<feature type="transmembrane region" description="Helical" evidence="1">
    <location>
        <begin position="53"/>
        <end position="71"/>
    </location>
</feature>
<dbReference type="PANTHER" id="PTHR14969:SF13">
    <property type="entry name" value="AT30094P"/>
    <property type="match status" value="1"/>
</dbReference>
<organism evidence="3">
    <name type="scientific">uncultured Aureispira sp</name>
    <dbReference type="NCBI Taxonomy" id="1331704"/>
    <lineage>
        <taxon>Bacteria</taxon>
        <taxon>Pseudomonadati</taxon>
        <taxon>Bacteroidota</taxon>
        <taxon>Saprospiria</taxon>
        <taxon>Saprospirales</taxon>
        <taxon>Saprospiraceae</taxon>
        <taxon>Aureispira</taxon>
        <taxon>environmental samples</taxon>
    </lineage>
</organism>
<evidence type="ECO:0000313" key="3">
    <source>
        <dbReference type="EMBL" id="CAA6799108.1"/>
    </source>
</evidence>
<feature type="transmembrane region" description="Helical" evidence="1">
    <location>
        <begin position="136"/>
        <end position="156"/>
    </location>
</feature>
<protein>
    <submittedName>
        <fullName evidence="3">Phosphatase PAP2 family protein</fullName>
    </submittedName>
</protein>
<name>A0A6S6RVI6_9BACT</name>
<sequence>MLEVLIERDKELFALINTQWSNAFLDLLLPYWRTKTTWIPLYILLFLIIGKDRGFKIIWVLIVLGLTIALADQISSEWIKKIVERVRPCNDSSLPTVRNLIHCGSGFSFTSSHATNHFALVMQLFLIFRMTWKTRYFVALFIWAALIAYAQIYVGVHYPLDVLAGGLLGGVLAWFVHQISAW</sequence>
<dbReference type="InterPro" id="IPR036938">
    <property type="entry name" value="PAP2/HPO_sf"/>
</dbReference>
<keyword evidence="1" id="KW-1133">Transmembrane helix</keyword>
<feature type="transmembrane region" description="Helical" evidence="1">
    <location>
        <begin position="162"/>
        <end position="181"/>
    </location>
</feature>
<dbReference type="Pfam" id="PF01569">
    <property type="entry name" value="PAP2"/>
    <property type="match status" value="1"/>
</dbReference>
<dbReference type="SUPFAM" id="SSF48317">
    <property type="entry name" value="Acid phosphatase/Vanadium-dependent haloperoxidase"/>
    <property type="match status" value="1"/>
</dbReference>
<feature type="non-terminal residue" evidence="3">
    <location>
        <position position="182"/>
    </location>
</feature>
<dbReference type="PANTHER" id="PTHR14969">
    <property type="entry name" value="SPHINGOSINE-1-PHOSPHATE PHOSPHOHYDROLASE"/>
    <property type="match status" value="1"/>
</dbReference>
<dbReference type="InterPro" id="IPR000326">
    <property type="entry name" value="PAP2/HPO"/>
</dbReference>
<keyword evidence="1" id="KW-0472">Membrane</keyword>
<dbReference type="AlphaFoldDB" id="A0A6S6RVI6"/>